<evidence type="ECO:0000313" key="3">
    <source>
        <dbReference type="Proteomes" id="UP000297643"/>
    </source>
</evidence>
<dbReference type="Proteomes" id="UP000297643">
    <property type="component" value="Unassembled WGS sequence"/>
</dbReference>
<proteinExistence type="predicted"/>
<keyword evidence="1" id="KW-0812">Transmembrane</keyword>
<evidence type="ECO:0000313" key="2">
    <source>
        <dbReference type="EMBL" id="TFC06312.1"/>
    </source>
</evidence>
<accession>A0A4R8WBC8</accession>
<evidence type="ECO:0000256" key="1">
    <source>
        <dbReference type="SAM" id="Phobius"/>
    </source>
</evidence>
<comment type="caution">
    <text evidence="2">The sequence shown here is derived from an EMBL/GenBank/DDBJ whole genome shotgun (WGS) entry which is preliminary data.</text>
</comment>
<dbReference type="RefSeq" id="WP_134507294.1">
    <property type="nucleotide sequence ID" value="NZ_SOFM01000010.1"/>
</dbReference>
<dbReference type="AlphaFoldDB" id="A0A4R8WBC8"/>
<keyword evidence="1" id="KW-1133">Transmembrane helix</keyword>
<sequence>MNIPGAFTELRTWPARRRMIAGGVSALVVGALVVAAGTVGFAGGSVTFPGSWWGYLVVAAGSGLVGLIVAGYFDAPIGAAATMCDLRWPVLGVISLYLSTDLRTTVPLLAEFVRPVVAVAAIALLVWALLERLASEYRAVADRDRSEMAGADGEVCTTCRPLFPNSSGR</sequence>
<protein>
    <submittedName>
        <fullName evidence="2">Uncharacterized protein</fullName>
    </submittedName>
</protein>
<dbReference type="EMBL" id="SOFM01000010">
    <property type="protein sequence ID" value="TFC06312.1"/>
    <property type="molecule type" value="Genomic_DNA"/>
</dbReference>
<gene>
    <name evidence="2" type="ORF">E3O32_04270</name>
</gene>
<organism evidence="2 3">
    <name type="scientific">Cryobacterium mannosilyticum</name>
    <dbReference type="NCBI Taxonomy" id="1259190"/>
    <lineage>
        <taxon>Bacteria</taxon>
        <taxon>Bacillati</taxon>
        <taxon>Actinomycetota</taxon>
        <taxon>Actinomycetes</taxon>
        <taxon>Micrococcales</taxon>
        <taxon>Microbacteriaceae</taxon>
        <taxon>Cryobacterium</taxon>
    </lineage>
</organism>
<feature type="transmembrane region" description="Helical" evidence="1">
    <location>
        <begin position="52"/>
        <end position="73"/>
    </location>
</feature>
<keyword evidence="3" id="KW-1185">Reference proteome</keyword>
<reference evidence="2 3" key="1">
    <citation type="submission" date="2019-03" db="EMBL/GenBank/DDBJ databases">
        <title>Genomics of glacier-inhabiting Cryobacterium strains.</title>
        <authorList>
            <person name="Liu Q."/>
            <person name="Xin Y.-H."/>
        </authorList>
    </citation>
    <scope>NUCLEOTIDE SEQUENCE [LARGE SCALE GENOMIC DNA]</scope>
    <source>
        <strain evidence="2 3">RHLT2-21</strain>
    </source>
</reference>
<feature type="transmembrane region" description="Helical" evidence="1">
    <location>
        <begin position="112"/>
        <end position="130"/>
    </location>
</feature>
<name>A0A4R8WBC8_9MICO</name>
<feature type="transmembrane region" description="Helical" evidence="1">
    <location>
        <begin position="20"/>
        <end position="46"/>
    </location>
</feature>
<keyword evidence="1" id="KW-0472">Membrane</keyword>